<gene>
    <name evidence="1" type="ORF">SAMN04487990_105120</name>
</gene>
<dbReference type="EMBL" id="FNQK01000005">
    <property type="protein sequence ID" value="SEA01528.1"/>
    <property type="molecule type" value="Genomic_DNA"/>
</dbReference>
<dbReference type="RefSeq" id="WP_092133078.1">
    <property type="nucleotide sequence ID" value="NZ_FNQK01000005.1"/>
</dbReference>
<dbReference type="STRING" id="283786.SAMN04487990_105120"/>
<dbReference type="OrthoDB" id="8585774at2"/>
<keyword evidence="2" id="KW-1185">Reference proteome</keyword>
<protein>
    <submittedName>
        <fullName evidence="1">Uncharacterized protein</fullName>
    </submittedName>
</protein>
<dbReference type="NCBIfam" id="NF046077">
    <property type="entry name" value="LPS_M949_RS01915"/>
    <property type="match status" value="1"/>
</dbReference>
<proteinExistence type="predicted"/>
<dbReference type="InterPro" id="IPR058148">
    <property type="entry name" value="M949_RS01915-like_dom"/>
</dbReference>
<accession>A0A1H3XSM3</accession>
<reference evidence="1 2" key="1">
    <citation type="submission" date="2016-10" db="EMBL/GenBank/DDBJ databases">
        <authorList>
            <person name="de Groot N.N."/>
        </authorList>
    </citation>
    <scope>NUCLEOTIDE SEQUENCE [LARGE SCALE GENOMIC DNA]</scope>
    <source>
        <strain evidence="1 2">DSM 23842</strain>
    </source>
</reference>
<dbReference type="Proteomes" id="UP000198846">
    <property type="component" value="Unassembled WGS sequence"/>
</dbReference>
<organism evidence="1 2">
    <name type="scientific">Bizionia paragorgiae</name>
    <dbReference type="NCBI Taxonomy" id="283786"/>
    <lineage>
        <taxon>Bacteria</taxon>
        <taxon>Pseudomonadati</taxon>
        <taxon>Bacteroidota</taxon>
        <taxon>Flavobacteriia</taxon>
        <taxon>Flavobacteriales</taxon>
        <taxon>Flavobacteriaceae</taxon>
        <taxon>Bizionia</taxon>
    </lineage>
</organism>
<sequence length="243" mass="28010">MKQLTSLALLLITCVSYGQIKTNQEKFRQLEPTITLGIWDKENSTPNIQINVLSYDDIPKSLDFRGTVVEALTWVDASGRNILIQTVTGHFNWKGYDDNQMEYTLQDKSELYAYLFQKKDLNSDYQKVWRIYDYTECNGLDWFTGFSPKATTITDLNKNGIAEVSIPYVSICRGGMDPGIQKIIFYEGHTKYALRGETMLMCDTEDAYGGTFNASDNLNEKKEFMAFLTKQWDATKCENDKYW</sequence>
<evidence type="ECO:0000313" key="1">
    <source>
        <dbReference type="EMBL" id="SEA01528.1"/>
    </source>
</evidence>
<name>A0A1H3XSM3_BIZPA</name>
<dbReference type="AlphaFoldDB" id="A0A1H3XSM3"/>
<evidence type="ECO:0000313" key="2">
    <source>
        <dbReference type="Proteomes" id="UP000198846"/>
    </source>
</evidence>